<feature type="signal peptide" evidence="1">
    <location>
        <begin position="1"/>
        <end position="25"/>
    </location>
</feature>
<sequence length="187" mass="20793">MGRKLPFLCQWLAILALICSTPALAAPASGDYWIIYGKGERLHNEVYVADAAGILQKPDGVQSAQVMQLFEDPAFPTLAAYEVQVKCKQRQIRLDSARAIRRFDGAVRDVKTNVHGWVAPKDYWLQRTFAFVCAPDNRARNQMLSIGKMPAAKMVATIQAMFIQLIGVQANSQAVQELDDMLANTPR</sequence>
<dbReference type="EMBL" id="CP077077">
    <property type="protein sequence ID" value="QXH58677.1"/>
    <property type="molecule type" value="Genomic_DNA"/>
</dbReference>
<name>A0ABX8NRI0_9PSED</name>
<proteinExistence type="predicted"/>
<keyword evidence="3" id="KW-1185">Reference proteome</keyword>
<dbReference type="RefSeq" id="WP_217869374.1">
    <property type="nucleotide sequence ID" value="NZ_CP077077.1"/>
</dbReference>
<feature type="chain" id="PRO_5046798718" evidence="1">
    <location>
        <begin position="26"/>
        <end position="187"/>
    </location>
</feature>
<evidence type="ECO:0000256" key="1">
    <source>
        <dbReference type="SAM" id="SignalP"/>
    </source>
</evidence>
<protein>
    <submittedName>
        <fullName evidence="2">Uncharacterized protein</fullName>
    </submittedName>
</protein>
<organism evidence="2 3">
    <name type="scientific">Pseudomonas maumuensis</name>
    <dbReference type="NCBI Taxonomy" id="2842354"/>
    <lineage>
        <taxon>Bacteria</taxon>
        <taxon>Pseudomonadati</taxon>
        <taxon>Pseudomonadota</taxon>
        <taxon>Gammaproteobacteria</taxon>
        <taxon>Pseudomonadales</taxon>
        <taxon>Pseudomonadaceae</taxon>
        <taxon>Pseudomonas</taxon>
    </lineage>
</organism>
<keyword evidence="1" id="KW-0732">Signal</keyword>
<evidence type="ECO:0000313" key="3">
    <source>
        <dbReference type="Proteomes" id="UP000824010"/>
    </source>
</evidence>
<gene>
    <name evidence="2" type="ORF">KSS90_10895</name>
</gene>
<accession>A0ABX8NRI0</accession>
<reference evidence="2 3" key="1">
    <citation type="journal article" date="2021" name="Microorganisms">
        <title>The Ever-Expanding Pseudomonas Genus: Description of 43 New Species and Partition of the Pseudomonas putida Group.</title>
        <authorList>
            <person name="Girard L."/>
            <person name="Lood C."/>
            <person name="Hofte M."/>
            <person name="Vandamme P."/>
            <person name="Rokni-Zadeh H."/>
            <person name="van Noort V."/>
            <person name="Lavigne R."/>
            <person name="De Mot R."/>
        </authorList>
    </citation>
    <scope>NUCLEOTIDE SEQUENCE [LARGE SCALE GENOMIC DNA]</scope>
    <source>
        <strain evidence="2 3">COW77</strain>
    </source>
</reference>
<evidence type="ECO:0000313" key="2">
    <source>
        <dbReference type="EMBL" id="QXH58677.1"/>
    </source>
</evidence>
<dbReference type="Proteomes" id="UP000824010">
    <property type="component" value="Chromosome"/>
</dbReference>